<dbReference type="NCBIfam" id="TIGR02145">
    <property type="entry name" value="Fib_succ_major"/>
    <property type="match status" value="1"/>
</dbReference>
<evidence type="ECO:0000256" key="1">
    <source>
        <dbReference type="SAM" id="SignalP"/>
    </source>
</evidence>
<feature type="signal peptide" evidence="1">
    <location>
        <begin position="1"/>
        <end position="24"/>
    </location>
</feature>
<dbReference type="Pfam" id="PF09603">
    <property type="entry name" value="Fib_succ_major"/>
    <property type="match status" value="1"/>
</dbReference>
<organism evidence="3 4">
    <name type="scientific">Fibrobacter intestinalis</name>
    <dbReference type="NCBI Taxonomy" id="28122"/>
    <lineage>
        <taxon>Bacteria</taxon>
        <taxon>Pseudomonadati</taxon>
        <taxon>Fibrobacterota</taxon>
        <taxon>Fibrobacteria</taxon>
        <taxon>Fibrobacterales</taxon>
        <taxon>Fibrobacteraceae</taxon>
        <taxon>Fibrobacter</taxon>
    </lineage>
</organism>
<protein>
    <submittedName>
        <fullName evidence="3">Major paralogous domain-containing protein</fullName>
    </submittedName>
</protein>
<evidence type="ECO:0000313" key="4">
    <source>
        <dbReference type="Proteomes" id="UP000190449"/>
    </source>
</evidence>
<dbReference type="STRING" id="28122.SAMN02745108_02090"/>
<reference evidence="3 4" key="1">
    <citation type="submission" date="2017-02" db="EMBL/GenBank/DDBJ databases">
        <authorList>
            <person name="Peterson S.W."/>
        </authorList>
    </citation>
    <scope>NUCLEOTIDE SEQUENCE [LARGE SCALE GENOMIC DNA]</scope>
    <source>
        <strain evidence="3 4">ATCC 43854</strain>
    </source>
</reference>
<dbReference type="RefSeq" id="WP_078776875.1">
    <property type="nucleotide sequence ID" value="NZ_FUWU01000039.1"/>
</dbReference>
<dbReference type="InterPro" id="IPR011871">
    <property type="entry name" value="Fib_succ_major"/>
</dbReference>
<feature type="domain" description="Fibrobacter succinogenes major paralogous" evidence="2">
    <location>
        <begin position="71"/>
        <end position="230"/>
    </location>
</feature>
<dbReference type="PROSITE" id="PS51257">
    <property type="entry name" value="PROKAR_LIPOPROTEIN"/>
    <property type="match status" value="1"/>
</dbReference>
<dbReference type="Proteomes" id="UP000190449">
    <property type="component" value="Unassembled WGS sequence"/>
</dbReference>
<dbReference type="AlphaFoldDB" id="A0A1T4PY65"/>
<keyword evidence="1" id="KW-0732">Signal</keyword>
<gene>
    <name evidence="3" type="ORF">SAMN02745108_02090</name>
</gene>
<dbReference type="EMBL" id="FUWU01000039">
    <property type="protein sequence ID" value="SJZ96191.1"/>
    <property type="molecule type" value="Genomic_DNA"/>
</dbReference>
<name>A0A1T4PY65_9BACT</name>
<evidence type="ECO:0000259" key="2">
    <source>
        <dbReference type="Pfam" id="PF09603"/>
    </source>
</evidence>
<evidence type="ECO:0000313" key="3">
    <source>
        <dbReference type="EMBL" id="SJZ96191.1"/>
    </source>
</evidence>
<feature type="chain" id="PRO_5012233602" evidence="1">
    <location>
        <begin position="25"/>
        <end position="231"/>
    </location>
</feature>
<accession>A0A1T4PY65</accession>
<sequence length="231" mass="25474">MKRHSKYFSFLFIFSILLIALSTACSENSSSAEDSFDASVVCPTEGLNAYGEPNRGTFIDERDGRTYKYTTIGNQVWMAENLNVEIENSSCADEACLKGRIYAQPTAPSACPAGWHLPTHKEWLTLFENMGGADTAGYRLKATAGWLPLNPGELSNGTDDCAFGVLPIPITSIYTTTSPNKQDGYAALLWTADVNNLAKKTIGIVFESQTIKAKHINYDQYDWLSIRCVKD</sequence>
<proteinExistence type="predicted"/>